<sequence>MEHTVWSLFPPLLTVALAIVTRRVLLALGAGILSAALLLSGGDVGATLQRVLETFSAVFWTPGEDSAGELNVWSLSVLGFLLLLGILTAFVTLTGGARAFGEWALRRVRSRRAAGALAAVLGVAIFIDDYFNALVVGQVARPVTDRHQISRAKLAYLIDSTAAPVCVVSPISSWGAYIIALIGGVLTAEGLAGSGQGALGTFLQTIPQNFYVWAALGLVAVTVWTGRDFGAMQRYEAEARGELPAGSVTSGAAPGELSAALPVSGSGRTGDLLWPIGVLTLATVGAMFWSGAAAYRAETGQAATLLQMLEYTDVAGSLLWGGVLGVLTALLRWLGHWRRGALAAGSLAQGMLEGLRAMFPAVVVLVLAWMTTDLIGQLGTGDYLAGLVQASLPAAILPALLFSLAAAMAFATGTSWGTFGLLLPITGGLLGTAAPELLITGLAAVLAGSVMGDHCSPISDTTILSSAGAGCHHSDHVVSQLPYALVGGAITLLAYLVAGLSGQFWLGLLTVVLGLAAYSWWVGRAGQPLRG</sequence>
<evidence type="ECO:0000313" key="8">
    <source>
        <dbReference type="EMBL" id="ADY27364.1"/>
    </source>
</evidence>
<evidence type="ECO:0000256" key="2">
    <source>
        <dbReference type="ARBA" id="ARBA00022475"/>
    </source>
</evidence>
<dbReference type="Pfam" id="PF03553">
    <property type="entry name" value="Na_H_antiporter"/>
    <property type="match status" value="1"/>
</dbReference>
<reference evidence="8 9" key="1">
    <citation type="submission" date="2011-02" db="EMBL/GenBank/DDBJ databases">
        <title>The complete sequence of plasmid1 of Deinococcus proteolyticus DSM 20540.</title>
        <authorList>
            <consortium name="US DOE Joint Genome Institute (JGI-PGF)"/>
            <person name="Lucas S."/>
            <person name="Copeland A."/>
            <person name="Lapidus A."/>
            <person name="Bruce D."/>
            <person name="Goodwin L."/>
            <person name="Pitluck S."/>
            <person name="Kyrpides N."/>
            <person name="Mavromatis K."/>
            <person name="Pagani I."/>
            <person name="Ivanova N."/>
            <person name="Ovchinnikova G."/>
            <person name="Zeytun A."/>
            <person name="Detter J.C."/>
            <person name="Han C."/>
            <person name="Land M."/>
            <person name="Hauser L."/>
            <person name="Markowitz V."/>
            <person name="Cheng J.-F."/>
            <person name="Hugenholtz P."/>
            <person name="Woyke T."/>
            <person name="Wu D."/>
            <person name="Pukall R."/>
            <person name="Steenblock K."/>
            <person name="Brambilla E."/>
            <person name="Klenk H.-P."/>
            <person name="Eisen J.A."/>
        </authorList>
    </citation>
    <scope>NUCLEOTIDE SEQUENCE [LARGE SCALE GENOMIC DNA]</scope>
    <source>
        <strain evidence="9">ATCC 35074 / DSM 20540 / JCM 6276 / NBRC 101906 / NCIMB 13154 / VKM Ac-1939 / CCM 2703 / MRP</strain>
        <plasmid evidence="9">Plasmid pDEIPR01</plasmid>
    </source>
</reference>
<name>F0RPQ8_DEIPM</name>
<keyword evidence="4 6" id="KW-1133">Transmembrane helix</keyword>
<dbReference type="PANTHER" id="PTHR43478">
    <property type="entry name" value="NA+/H+ ANTIPORTER-RELATED"/>
    <property type="match status" value="1"/>
</dbReference>
<keyword evidence="5 6" id="KW-0472">Membrane</keyword>
<feature type="transmembrane region" description="Helical" evidence="6">
    <location>
        <begin position="12"/>
        <end position="39"/>
    </location>
</feature>
<comment type="subcellular location">
    <subcellularLocation>
        <location evidence="1">Cell membrane</location>
        <topology evidence="1">Multi-pass membrane protein</topology>
    </subcellularLocation>
</comment>
<dbReference type="RefSeq" id="WP_013623096.1">
    <property type="nucleotide sequence ID" value="NC_015169.1"/>
</dbReference>
<organism evidence="8 9">
    <name type="scientific">Deinococcus proteolyticus (strain ATCC 35074 / DSM 20540 / JCM 6276 / NBRC 101906 / NCIMB 13154 / VKM Ac-1939 / CCM 2703 / MRP)</name>
    <dbReference type="NCBI Taxonomy" id="693977"/>
    <lineage>
        <taxon>Bacteria</taxon>
        <taxon>Thermotogati</taxon>
        <taxon>Deinococcota</taxon>
        <taxon>Deinococci</taxon>
        <taxon>Deinococcales</taxon>
        <taxon>Deinococcaceae</taxon>
        <taxon>Deinococcus</taxon>
    </lineage>
</organism>
<evidence type="ECO:0000256" key="3">
    <source>
        <dbReference type="ARBA" id="ARBA00022692"/>
    </source>
</evidence>
<keyword evidence="3 6" id="KW-0812">Transmembrane</keyword>
<feature type="transmembrane region" description="Helical" evidence="6">
    <location>
        <begin position="113"/>
        <end position="131"/>
    </location>
</feature>
<feature type="domain" description="Na+/H+ antiporter NhaC-like C-terminal" evidence="7">
    <location>
        <begin position="165"/>
        <end position="500"/>
    </location>
</feature>
<feature type="transmembrane region" description="Helical" evidence="6">
    <location>
        <begin position="504"/>
        <end position="523"/>
    </location>
</feature>
<accession>F0RPQ8</accession>
<dbReference type="GO" id="GO:0005886">
    <property type="term" value="C:plasma membrane"/>
    <property type="evidence" value="ECO:0007669"/>
    <property type="project" value="UniProtKB-SubCell"/>
</dbReference>
<dbReference type="AlphaFoldDB" id="F0RPQ8"/>
<feature type="transmembrane region" description="Helical" evidence="6">
    <location>
        <begin position="210"/>
        <end position="226"/>
    </location>
</feature>
<dbReference type="HOGENOM" id="CLU_018751_1_0_0"/>
<geneLocation type="plasmid" evidence="8 9">
    <name>pDEIPR01</name>
</geneLocation>
<evidence type="ECO:0000313" key="9">
    <source>
        <dbReference type="Proteomes" id="UP000007718"/>
    </source>
</evidence>
<feature type="transmembrane region" description="Helical" evidence="6">
    <location>
        <begin position="355"/>
        <end position="372"/>
    </location>
</feature>
<evidence type="ECO:0000256" key="6">
    <source>
        <dbReference type="SAM" id="Phobius"/>
    </source>
</evidence>
<feature type="transmembrane region" description="Helical" evidence="6">
    <location>
        <begin position="272"/>
        <end position="294"/>
    </location>
</feature>
<feature type="transmembrane region" description="Helical" evidence="6">
    <location>
        <begin position="314"/>
        <end position="334"/>
    </location>
</feature>
<evidence type="ECO:0000256" key="4">
    <source>
        <dbReference type="ARBA" id="ARBA00022989"/>
    </source>
</evidence>
<evidence type="ECO:0000256" key="5">
    <source>
        <dbReference type="ARBA" id="ARBA00023136"/>
    </source>
</evidence>
<feature type="transmembrane region" description="Helical" evidence="6">
    <location>
        <begin position="72"/>
        <end position="93"/>
    </location>
</feature>
<keyword evidence="9" id="KW-1185">Reference proteome</keyword>
<keyword evidence="2" id="KW-1003">Cell membrane</keyword>
<dbReference type="OrthoDB" id="9762978at2"/>
<dbReference type="KEGG" id="dpt:Deipr_2238"/>
<gene>
    <name evidence="8" type="ordered locus">Deipr_2238</name>
</gene>
<dbReference type="Proteomes" id="UP000007718">
    <property type="component" value="Plasmid pDEIPR01"/>
</dbReference>
<protein>
    <submittedName>
        <fullName evidence="8">Na+/H+ antiporter NhaC</fullName>
    </submittedName>
</protein>
<dbReference type="EMBL" id="CP002537">
    <property type="protein sequence ID" value="ADY27364.1"/>
    <property type="molecule type" value="Genomic_DNA"/>
</dbReference>
<evidence type="ECO:0000259" key="7">
    <source>
        <dbReference type="Pfam" id="PF03553"/>
    </source>
</evidence>
<feature type="transmembrane region" description="Helical" evidence="6">
    <location>
        <begin position="481"/>
        <end position="498"/>
    </location>
</feature>
<keyword evidence="8" id="KW-0614">Plasmid</keyword>
<dbReference type="PANTHER" id="PTHR43478:SF1">
    <property type="entry name" value="NA+_H+ ANTIPORTER NHAC-LIKE C-TERMINAL DOMAIN-CONTAINING PROTEIN"/>
    <property type="match status" value="1"/>
</dbReference>
<proteinExistence type="predicted"/>
<feature type="transmembrane region" description="Helical" evidence="6">
    <location>
        <begin position="392"/>
        <end position="411"/>
    </location>
</feature>
<evidence type="ECO:0000256" key="1">
    <source>
        <dbReference type="ARBA" id="ARBA00004651"/>
    </source>
</evidence>
<dbReference type="InterPro" id="IPR018461">
    <property type="entry name" value="Na/H_Antiport_NhaC-like_C"/>
</dbReference>